<keyword evidence="1" id="KW-0812">Transmembrane</keyword>
<feature type="transmembrane region" description="Helical" evidence="1">
    <location>
        <begin position="13"/>
        <end position="34"/>
    </location>
</feature>
<sequence length="122" mass="14085">MYVDVENSWRWDVRTLVCYVVGSCCMCVAFLCTIAQSQWVNGMCVTIGMKVQFMVKGNFLQCPRTQAHKLMLKSSGQPKRNGFLWLSTLGFNSGFLRSEVNLNQMNLHSYRNARVKPQFQKF</sequence>
<name>A0A1A9UWZ0_GLOAU</name>
<dbReference type="Proteomes" id="UP000078200">
    <property type="component" value="Unassembled WGS sequence"/>
</dbReference>
<dbReference type="VEuPathDB" id="VectorBase:GAUT018503"/>
<dbReference type="AlphaFoldDB" id="A0A1A9UWZ0"/>
<evidence type="ECO:0000313" key="2">
    <source>
        <dbReference type="EnsemblMetazoa" id="GAUT018503-PA"/>
    </source>
</evidence>
<evidence type="ECO:0000313" key="3">
    <source>
        <dbReference type="Proteomes" id="UP000078200"/>
    </source>
</evidence>
<dbReference type="EnsemblMetazoa" id="GAUT018503-RA">
    <property type="protein sequence ID" value="GAUT018503-PA"/>
    <property type="gene ID" value="GAUT018503"/>
</dbReference>
<proteinExistence type="predicted"/>
<reference evidence="2" key="1">
    <citation type="submission" date="2020-05" db="UniProtKB">
        <authorList>
            <consortium name="EnsemblMetazoa"/>
        </authorList>
    </citation>
    <scope>IDENTIFICATION</scope>
    <source>
        <strain evidence="2">TTRI</strain>
    </source>
</reference>
<keyword evidence="1" id="KW-0472">Membrane</keyword>
<keyword evidence="1" id="KW-1133">Transmembrane helix</keyword>
<keyword evidence="3" id="KW-1185">Reference proteome</keyword>
<protein>
    <submittedName>
        <fullName evidence="2">Uncharacterized protein</fullName>
    </submittedName>
</protein>
<accession>A0A1A9UWZ0</accession>
<evidence type="ECO:0000256" key="1">
    <source>
        <dbReference type="SAM" id="Phobius"/>
    </source>
</evidence>
<organism evidence="2 3">
    <name type="scientific">Glossina austeni</name>
    <name type="common">Savannah tsetse fly</name>
    <dbReference type="NCBI Taxonomy" id="7395"/>
    <lineage>
        <taxon>Eukaryota</taxon>
        <taxon>Metazoa</taxon>
        <taxon>Ecdysozoa</taxon>
        <taxon>Arthropoda</taxon>
        <taxon>Hexapoda</taxon>
        <taxon>Insecta</taxon>
        <taxon>Pterygota</taxon>
        <taxon>Neoptera</taxon>
        <taxon>Endopterygota</taxon>
        <taxon>Diptera</taxon>
        <taxon>Brachycera</taxon>
        <taxon>Muscomorpha</taxon>
        <taxon>Hippoboscoidea</taxon>
        <taxon>Glossinidae</taxon>
        <taxon>Glossina</taxon>
    </lineage>
</organism>